<keyword evidence="1" id="KW-0812">Transmembrane</keyword>
<keyword evidence="1" id="KW-1133">Transmembrane helix</keyword>
<evidence type="ECO:0000256" key="1">
    <source>
        <dbReference type="SAM" id="Phobius"/>
    </source>
</evidence>
<proteinExistence type="predicted"/>
<dbReference type="EMBL" id="REGN01011237">
    <property type="protein sequence ID" value="RMZ97720.1"/>
    <property type="molecule type" value="Genomic_DNA"/>
</dbReference>
<feature type="transmembrane region" description="Helical" evidence="1">
    <location>
        <begin position="34"/>
        <end position="54"/>
    </location>
</feature>
<reference evidence="2 3" key="1">
    <citation type="journal article" date="2018" name="Sci. Rep.">
        <title>Genomic signatures of local adaptation to the degree of environmental predictability in rotifers.</title>
        <authorList>
            <person name="Franch-Gras L."/>
            <person name="Hahn C."/>
            <person name="Garcia-Roger E.M."/>
            <person name="Carmona M.J."/>
            <person name="Serra M."/>
            <person name="Gomez A."/>
        </authorList>
    </citation>
    <scope>NUCLEOTIDE SEQUENCE [LARGE SCALE GENOMIC DNA]</scope>
    <source>
        <strain evidence="2">HYR1</strain>
    </source>
</reference>
<dbReference type="AlphaFoldDB" id="A0A3M7PG69"/>
<protein>
    <submittedName>
        <fullName evidence="2">Uncharacterized protein</fullName>
    </submittedName>
</protein>
<dbReference type="Proteomes" id="UP000276133">
    <property type="component" value="Unassembled WGS sequence"/>
</dbReference>
<keyword evidence="3" id="KW-1185">Reference proteome</keyword>
<evidence type="ECO:0000313" key="3">
    <source>
        <dbReference type="Proteomes" id="UP000276133"/>
    </source>
</evidence>
<accession>A0A3M7PG69</accession>
<evidence type="ECO:0000313" key="2">
    <source>
        <dbReference type="EMBL" id="RMZ97720.1"/>
    </source>
</evidence>
<sequence>MPLNSFGTTGCPFFANKKKMKINKLNIDCHILKFGFFPSICIMMLLQFVLRALAKQMGLKNNFLAAFTKEKITSLSYTII</sequence>
<comment type="caution">
    <text evidence="2">The sequence shown here is derived from an EMBL/GenBank/DDBJ whole genome shotgun (WGS) entry which is preliminary data.</text>
</comment>
<gene>
    <name evidence="2" type="ORF">BpHYR1_034759</name>
</gene>
<name>A0A3M7PG69_BRAPC</name>
<keyword evidence="1" id="KW-0472">Membrane</keyword>
<organism evidence="2 3">
    <name type="scientific">Brachionus plicatilis</name>
    <name type="common">Marine rotifer</name>
    <name type="synonym">Brachionus muelleri</name>
    <dbReference type="NCBI Taxonomy" id="10195"/>
    <lineage>
        <taxon>Eukaryota</taxon>
        <taxon>Metazoa</taxon>
        <taxon>Spiralia</taxon>
        <taxon>Gnathifera</taxon>
        <taxon>Rotifera</taxon>
        <taxon>Eurotatoria</taxon>
        <taxon>Monogononta</taxon>
        <taxon>Pseudotrocha</taxon>
        <taxon>Ploima</taxon>
        <taxon>Brachionidae</taxon>
        <taxon>Brachionus</taxon>
    </lineage>
</organism>